<feature type="compositionally biased region" description="Low complexity" evidence="1">
    <location>
        <begin position="16"/>
        <end position="28"/>
    </location>
</feature>
<protein>
    <recommendedName>
        <fullName evidence="2">ATPase AAA-type core domain-containing protein</fullName>
    </recommendedName>
</protein>
<keyword evidence="4" id="KW-1185">Reference proteome</keyword>
<evidence type="ECO:0000313" key="4">
    <source>
        <dbReference type="Proteomes" id="UP000001514"/>
    </source>
</evidence>
<dbReference type="PANTHER" id="PTHR23070">
    <property type="entry name" value="BCS1 AAA-TYPE ATPASE"/>
    <property type="match status" value="1"/>
</dbReference>
<dbReference type="eggNOG" id="KOG0743">
    <property type="taxonomic scope" value="Eukaryota"/>
</dbReference>
<dbReference type="AlphaFoldDB" id="D8RR54"/>
<name>D8RR54_SELML</name>
<sequence>MDGPVTTIEVEEHSKSTSSKFTGGTTLHQHGTLNGAGLQEDRGDQCLQARLDVLKLGAGSRAQEQDHPGPGLLHGWQGFFSWESLEVQVSGPPGTGKSSLISAIANYTQYDVYDMELTEVKSNADLRKLLMGISNKAIIMIEDINCSLELKKRGS</sequence>
<dbReference type="GO" id="GO:0005524">
    <property type="term" value="F:ATP binding"/>
    <property type="evidence" value="ECO:0007669"/>
    <property type="project" value="InterPro"/>
</dbReference>
<dbReference type="Gramene" id="EFJ25338">
    <property type="protein sequence ID" value="EFJ25338"/>
    <property type="gene ID" value="SELMODRAFT_413949"/>
</dbReference>
<accession>D8RR54</accession>
<feature type="region of interest" description="Disordered" evidence="1">
    <location>
        <begin position="1"/>
        <end position="28"/>
    </location>
</feature>
<organism evidence="4">
    <name type="scientific">Selaginella moellendorffii</name>
    <name type="common">Spikemoss</name>
    <dbReference type="NCBI Taxonomy" id="88036"/>
    <lineage>
        <taxon>Eukaryota</taxon>
        <taxon>Viridiplantae</taxon>
        <taxon>Streptophyta</taxon>
        <taxon>Embryophyta</taxon>
        <taxon>Tracheophyta</taxon>
        <taxon>Lycopodiopsida</taxon>
        <taxon>Selaginellales</taxon>
        <taxon>Selaginellaceae</taxon>
        <taxon>Selaginella</taxon>
    </lineage>
</organism>
<dbReference type="Gene3D" id="3.40.50.300">
    <property type="entry name" value="P-loop containing nucleotide triphosphate hydrolases"/>
    <property type="match status" value="1"/>
</dbReference>
<evidence type="ECO:0000259" key="2">
    <source>
        <dbReference type="Pfam" id="PF00004"/>
    </source>
</evidence>
<evidence type="ECO:0000256" key="1">
    <source>
        <dbReference type="SAM" id="MobiDB-lite"/>
    </source>
</evidence>
<dbReference type="EMBL" id="GL377587">
    <property type="protein sequence ID" value="EFJ25338.1"/>
    <property type="molecule type" value="Genomic_DNA"/>
</dbReference>
<dbReference type="KEGG" id="smo:SELMODRAFT_413949"/>
<dbReference type="Pfam" id="PF00004">
    <property type="entry name" value="AAA"/>
    <property type="match status" value="1"/>
</dbReference>
<proteinExistence type="predicted"/>
<feature type="domain" description="ATPase AAA-type core" evidence="2">
    <location>
        <begin position="89"/>
        <end position="146"/>
    </location>
</feature>
<dbReference type="InterPro" id="IPR003959">
    <property type="entry name" value="ATPase_AAA_core"/>
</dbReference>
<dbReference type="Proteomes" id="UP000001514">
    <property type="component" value="Unassembled WGS sequence"/>
</dbReference>
<dbReference type="SUPFAM" id="SSF52540">
    <property type="entry name" value="P-loop containing nucleoside triphosphate hydrolases"/>
    <property type="match status" value="1"/>
</dbReference>
<dbReference type="STRING" id="88036.D8RR54"/>
<reference evidence="3 4" key="1">
    <citation type="journal article" date="2011" name="Science">
        <title>The Selaginella genome identifies genetic changes associated with the evolution of vascular plants.</title>
        <authorList>
            <person name="Banks J.A."/>
            <person name="Nishiyama T."/>
            <person name="Hasebe M."/>
            <person name="Bowman J.L."/>
            <person name="Gribskov M."/>
            <person name="dePamphilis C."/>
            <person name="Albert V.A."/>
            <person name="Aono N."/>
            <person name="Aoyama T."/>
            <person name="Ambrose B.A."/>
            <person name="Ashton N.W."/>
            <person name="Axtell M.J."/>
            <person name="Barker E."/>
            <person name="Barker M.S."/>
            <person name="Bennetzen J.L."/>
            <person name="Bonawitz N.D."/>
            <person name="Chapple C."/>
            <person name="Cheng C."/>
            <person name="Correa L.G."/>
            <person name="Dacre M."/>
            <person name="DeBarry J."/>
            <person name="Dreyer I."/>
            <person name="Elias M."/>
            <person name="Engstrom E.M."/>
            <person name="Estelle M."/>
            <person name="Feng L."/>
            <person name="Finet C."/>
            <person name="Floyd S.K."/>
            <person name="Frommer W.B."/>
            <person name="Fujita T."/>
            <person name="Gramzow L."/>
            <person name="Gutensohn M."/>
            <person name="Harholt J."/>
            <person name="Hattori M."/>
            <person name="Heyl A."/>
            <person name="Hirai T."/>
            <person name="Hiwatashi Y."/>
            <person name="Ishikawa M."/>
            <person name="Iwata M."/>
            <person name="Karol K.G."/>
            <person name="Koehler B."/>
            <person name="Kolukisaoglu U."/>
            <person name="Kubo M."/>
            <person name="Kurata T."/>
            <person name="Lalonde S."/>
            <person name="Li K."/>
            <person name="Li Y."/>
            <person name="Litt A."/>
            <person name="Lyons E."/>
            <person name="Manning G."/>
            <person name="Maruyama T."/>
            <person name="Michael T.P."/>
            <person name="Mikami K."/>
            <person name="Miyazaki S."/>
            <person name="Morinaga S."/>
            <person name="Murata T."/>
            <person name="Mueller-Roeber B."/>
            <person name="Nelson D.R."/>
            <person name="Obara M."/>
            <person name="Oguri Y."/>
            <person name="Olmstead R.G."/>
            <person name="Onodera N."/>
            <person name="Petersen B.L."/>
            <person name="Pils B."/>
            <person name="Prigge M."/>
            <person name="Rensing S.A."/>
            <person name="Riano-Pachon D.M."/>
            <person name="Roberts A.W."/>
            <person name="Sato Y."/>
            <person name="Scheller H.V."/>
            <person name="Schulz B."/>
            <person name="Schulz C."/>
            <person name="Shakirov E.V."/>
            <person name="Shibagaki N."/>
            <person name="Shinohara N."/>
            <person name="Shippen D.E."/>
            <person name="Soerensen I."/>
            <person name="Sotooka R."/>
            <person name="Sugimoto N."/>
            <person name="Sugita M."/>
            <person name="Sumikawa N."/>
            <person name="Tanurdzic M."/>
            <person name="Theissen G."/>
            <person name="Ulvskov P."/>
            <person name="Wakazuki S."/>
            <person name="Weng J.K."/>
            <person name="Willats W.W."/>
            <person name="Wipf D."/>
            <person name="Wolf P.G."/>
            <person name="Yang L."/>
            <person name="Zimmer A.D."/>
            <person name="Zhu Q."/>
            <person name="Mitros T."/>
            <person name="Hellsten U."/>
            <person name="Loque D."/>
            <person name="Otillar R."/>
            <person name="Salamov A."/>
            <person name="Schmutz J."/>
            <person name="Shapiro H."/>
            <person name="Lindquist E."/>
            <person name="Lucas S."/>
            <person name="Rokhsar D."/>
            <person name="Grigoriev I.V."/>
        </authorList>
    </citation>
    <scope>NUCLEOTIDE SEQUENCE [LARGE SCALE GENOMIC DNA]</scope>
</reference>
<dbReference type="HOGENOM" id="CLU_1698509_0_0_1"/>
<evidence type="ECO:0000313" key="3">
    <source>
        <dbReference type="EMBL" id="EFJ25338.1"/>
    </source>
</evidence>
<dbReference type="InterPro" id="IPR050747">
    <property type="entry name" value="Mitochondrial_chaperone_BCS1"/>
</dbReference>
<dbReference type="GO" id="GO:0016887">
    <property type="term" value="F:ATP hydrolysis activity"/>
    <property type="evidence" value="ECO:0007669"/>
    <property type="project" value="InterPro"/>
</dbReference>
<dbReference type="InParanoid" id="D8RR54"/>
<gene>
    <name evidence="3" type="ORF">SELMODRAFT_413949</name>
</gene>
<dbReference type="InterPro" id="IPR027417">
    <property type="entry name" value="P-loop_NTPase"/>
</dbReference>